<feature type="domain" description="F5/8 type C" evidence="1">
    <location>
        <begin position="52"/>
        <end position="185"/>
    </location>
</feature>
<accession>A0A7M7NYT7</accession>
<protein>
    <recommendedName>
        <fullName evidence="1">F5/8 type C domain-containing protein</fullName>
    </recommendedName>
</protein>
<dbReference type="PROSITE" id="PS50022">
    <property type="entry name" value="FA58C_3"/>
    <property type="match status" value="1"/>
</dbReference>
<dbReference type="GeneID" id="105444686"/>
<keyword evidence="3" id="KW-1185">Reference proteome</keyword>
<dbReference type="SUPFAM" id="SSF49785">
    <property type="entry name" value="Galactose-binding domain-like"/>
    <property type="match status" value="1"/>
</dbReference>
<dbReference type="InterPro" id="IPR008979">
    <property type="entry name" value="Galactose-bd-like_sf"/>
</dbReference>
<dbReference type="Proteomes" id="UP000007110">
    <property type="component" value="Unassembled WGS sequence"/>
</dbReference>
<dbReference type="OMA" id="NSGWCAN"/>
<evidence type="ECO:0000313" key="2">
    <source>
        <dbReference type="EnsemblMetazoa" id="XP_030842603"/>
    </source>
</evidence>
<dbReference type="InterPro" id="IPR000421">
    <property type="entry name" value="FA58C"/>
</dbReference>
<dbReference type="PANTHER" id="PTHR24543">
    <property type="entry name" value="MULTICOPPER OXIDASE-RELATED"/>
    <property type="match status" value="1"/>
</dbReference>
<reference evidence="3" key="1">
    <citation type="submission" date="2015-02" db="EMBL/GenBank/DDBJ databases">
        <title>Genome sequencing for Strongylocentrotus purpuratus.</title>
        <authorList>
            <person name="Murali S."/>
            <person name="Liu Y."/>
            <person name="Vee V."/>
            <person name="English A."/>
            <person name="Wang M."/>
            <person name="Skinner E."/>
            <person name="Han Y."/>
            <person name="Muzny D.M."/>
            <person name="Worley K.C."/>
            <person name="Gibbs R.A."/>
        </authorList>
    </citation>
    <scope>NUCLEOTIDE SEQUENCE</scope>
</reference>
<name>A0A7M7NYT7_STRPU</name>
<dbReference type="PANTHER" id="PTHR24543:SF325">
    <property type="entry name" value="F5_8 TYPE C DOMAIN-CONTAINING PROTEIN"/>
    <property type="match status" value="1"/>
</dbReference>
<dbReference type="CDD" id="cd00057">
    <property type="entry name" value="FA58C"/>
    <property type="match status" value="1"/>
</dbReference>
<organism evidence="2 3">
    <name type="scientific">Strongylocentrotus purpuratus</name>
    <name type="common">Purple sea urchin</name>
    <dbReference type="NCBI Taxonomy" id="7668"/>
    <lineage>
        <taxon>Eukaryota</taxon>
        <taxon>Metazoa</taxon>
        <taxon>Echinodermata</taxon>
        <taxon>Eleutherozoa</taxon>
        <taxon>Echinozoa</taxon>
        <taxon>Echinoidea</taxon>
        <taxon>Euechinoidea</taxon>
        <taxon>Echinacea</taxon>
        <taxon>Camarodonta</taxon>
        <taxon>Echinidea</taxon>
        <taxon>Strongylocentrotidae</taxon>
        <taxon>Strongylocentrotus</taxon>
    </lineage>
</organism>
<proteinExistence type="predicted"/>
<sequence length="205" mass="22775">MLARPVVGHSFRIHPKTKYVRITLRMELYGYGPLTDAVASLNLDAEFGCIPVLGEGLGVEDGSIPNSRLTSSSIRTSGTETHKGRLNTVGGVWAADSADNNTWVKVNLGKDTLVTGVITQGWRHNKPLSFQISYSRDDKNWTFALEEHCGVRKTYAGPFDTNTYVTIVFPEPVTTQYVRFHPISSLPAMRFEVLGIKTRTITSYH</sequence>
<dbReference type="InParanoid" id="A0A7M7NYT7"/>
<dbReference type="SMART" id="SM00231">
    <property type="entry name" value="FA58C"/>
    <property type="match status" value="1"/>
</dbReference>
<evidence type="ECO:0000259" key="1">
    <source>
        <dbReference type="PROSITE" id="PS50022"/>
    </source>
</evidence>
<dbReference type="EnsemblMetazoa" id="XM_030986743">
    <property type="protein sequence ID" value="XP_030842603"/>
    <property type="gene ID" value="LOC105444686"/>
</dbReference>
<evidence type="ECO:0000313" key="3">
    <source>
        <dbReference type="Proteomes" id="UP000007110"/>
    </source>
</evidence>
<dbReference type="RefSeq" id="XP_030842603.1">
    <property type="nucleotide sequence ID" value="XM_030986743.1"/>
</dbReference>
<dbReference type="OrthoDB" id="6262482at2759"/>
<dbReference type="AlphaFoldDB" id="A0A7M7NYT7"/>
<dbReference type="Gene3D" id="2.60.120.260">
    <property type="entry name" value="Galactose-binding domain-like"/>
    <property type="match status" value="1"/>
</dbReference>
<dbReference type="KEGG" id="spu:105444686"/>
<dbReference type="Pfam" id="PF00754">
    <property type="entry name" value="F5_F8_type_C"/>
    <property type="match status" value="1"/>
</dbReference>
<reference evidence="2" key="2">
    <citation type="submission" date="2021-01" db="UniProtKB">
        <authorList>
            <consortium name="EnsemblMetazoa"/>
        </authorList>
    </citation>
    <scope>IDENTIFICATION</scope>
</reference>